<dbReference type="SUPFAM" id="SSF52540">
    <property type="entry name" value="P-loop containing nucleoside triphosphate hydrolases"/>
    <property type="match status" value="1"/>
</dbReference>
<dbReference type="PANTHER" id="PTHR34301">
    <property type="entry name" value="DNA-BINDING PROTEIN-RELATED"/>
    <property type="match status" value="1"/>
</dbReference>
<keyword evidence="2" id="KW-0547">Nucleotide-binding</keyword>
<dbReference type="Gene3D" id="3.40.50.300">
    <property type="entry name" value="P-loop containing nucleotide triphosphate hydrolases"/>
    <property type="match status" value="1"/>
</dbReference>
<name>A0ABR8EVM9_NOSLI</name>
<dbReference type="InterPro" id="IPR049945">
    <property type="entry name" value="AAA_22"/>
</dbReference>
<dbReference type="PANTHER" id="PTHR34301:SF8">
    <property type="entry name" value="ATPASE DOMAIN-CONTAINING PROTEIN"/>
    <property type="match status" value="1"/>
</dbReference>
<keyword evidence="2" id="KW-0067">ATP-binding</keyword>
<dbReference type="InterPro" id="IPR027417">
    <property type="entry name" value="P-loop_NTPase"/>
</dbReference>
<evidence type="ECO:0000259" key="1">
    <source>
        <dbReference type="Pfam" id="PF13401"/>
    </source>
</evidence>
<dbReference type="Proteomes" id="UP000604661">
    <property type="component" value="Unassembled WGS sequence"/>
</dbReference>
<organism evidence="2 3">
    <name type="scientific">Nostoc linckia FACHB-391</name>
    <dbReference type="NCBI Taxonomy" id="2692906"/>
    <lineage>
        <taxon>Bacteria</taxon>
        <taxon>Bacillati</taxon>
        <taxon>Cyanobacteriota</taxon>
        <taxon>Cyanophyceae</taxon>
        <taxon>Nostocales</taxon>
        <taxon>Nostocaceae</taxon>
        <taxon>Nostoc</taxon>
    </lineage>
</organism>
<comment type="caution">
    <text evidence="2">The sequence shown here is derived from an EMBL/GenBank/DDBJ whole genome shotgun (WGS) entry which is preliminary data.</text>
</comment>
<evidence type="ECO:0000313" key="2">
    <source>
        <dbReference type="EMBL" id="MBD2561676.1"/>
    </source>
</evidence>
<reference evidence="2 3" key="1">
    <citation type="journal article" date="2020" name="ISME J.">
        <title>Comparative genomics reveals insights into cyanobacterial evolution and habitat adaptation.</title>
        <authorList>
            <person name="Chen M.Y."/>
            <person name="Teng W.K."/>
            <person name="Zhao L."/>
            <person name="Hu C.X."/>
            <person name="Zhou Y.K."/>
            <person name="Han B.P."/>
            <person name="Song L.R."/>
            <person name="Shu W.S."/>
        </authorList>
    </citation>
    <scope>NUCLEOTIDE SEQUENCE [LARGE SCALE GENOMIC DNA]</scope>
    <source>
        <strain evidence="2 3">FACHB-391</strain>
    </source>
</reference>
<keyword evidence="3" id="KW-1185">Reference proteome</keyword>
<feature type="domain" description="ORC1/DEAH AAA+ ATPase" evidence="1">
    <location>
        <begin position="87"/>
        <end position="236"/>
    </location>
</feature>
<protein>
    <submittedName>
        <fullName evidence="2">ATP-binding protein</fullName>
    </submittedName>
</protein>
<dbReference type="Pfam" id="PF13401">
    <property type="entry name" value="AAA_22"/>
    <property type="match status" value="1"/>
</dbReference>
<evidence type="ECO:0000313" key="3">
    <source>
        <dbReference type="Proteomes" id="UP000604661"/>
    </source>
</evidence>
<sequence length="411" mass="47310">MNNKLVRLQSQLSSLGLKDEAIKRWAPVLEHWQRVIELEQNEQRKLSEGELINPFQYGNPVRLEQKNLFKGRQKFANEIVRRVLDRDRPTLVLHGPRRCGKTSFLYNFPRLLPSDILPVFVDMQSSAITTSESDFCFGLVRAIHKDCKSQGVQLPNIPKRTDFPASPYTTLEDWLDEALAQIGERRILLNLDEFEKIGTAIQKGQITLRLFDELRHLIQHYEQLGFLFSGVQTLEELGPNWSSYFISVVPIEMLYLEPNEAEDLLLNPDPAFTLRYAPGIVKEVLMLTNCHPYCLQLLGASMVNQANLNHTDFITAELLEASINDGFIYGQPYFTNIWTEFTGTTPEEIVIGQELLLQVARTDILLPITTEIAEKVLTRLLRYHILQKTNGGYDFEIPLLKQWVRERAVRS</sequence>
<gene>
    <name evidence="2" type="ORF">H6G95_13835</name>
</gene>
<accession>A0ABR8EVM9</accession>
<dbReference type="EMBL" id="JACJTE010000012">
    <property type="protein sequence ID" value="MBD2561676.1"/>
    <property type="molecule type" value="Genomic_DNA"/>
</dbReference>
<dbReference type="GO" id="GO:0005524">
    <property type="term" value="F:ATP binding"/>
    <property type="evidence" value="ECO:0007669"/>
    <property type="project" value="UniProtKB-KW"/>
</dbReference>
<proteinExistence type="predicted"/>